<proteinExistence type="predicted"/>
<dbReference type="InterPro" id="IPR011008">
    <property type="entry name" value="Dimeric_a/b-barrel"/>
</dbReference>
<gene>
    <name evidence="1" type="ORF">METZ01_LOCUS474211</name>
</gene>
<dbReference type="AlphaFoldDB" id="A0A383BMJ4"/>
<reference evidence="1" key="1">
    <citation type="submission" date="2018-05" db="EMBL/GenBank/DDBJ databases">
        <authorList>
            <person name="Lanie J.A."/>
            <person name="Ng W.-L."/>
            <person name="Kazmierczak K.M."/>
            <person name="Andrzejewski T.M."/>
            <person name="Davidsen T.M."/>
            <person name="Wayne K.J."/>
            <person name="Tettelin H."/>
            <person name="Glass J.I."/>
            <person name="Rusch D."/>
            <person name="Podicherti R."/>
            <person name="Tsui H.-C.T."/>
            <person name="Winkler M.E."/>
        </authorList>
    </citation>
    <scope>NUCLEOTIDE SEQUENCE</scope>
</reference>
<dbReference type="SUPFAM" id="SSF54909">
    <property type="entry name" value="Dimeric alpha+beta barrel"/>
    <property type="match status" value="1"/>
</dbReference>
<sequence length="115" mass="12983">MLYNVCKLKEHHSFDEVELAIGETCSLTKAMDGFIAGQVVKYAGFVSEEGTVGDPRNTGVVGNHFGLITYWKSFDDHEKSHKDAAIKKAFEEVLEVCEQTYELGYEIEWQGEKET</sequence>
<protein>
    <recommendedName>
        <fullName evidence="2">ABM domain-containing protein</fullName>
    </recommendedName>
</protein>
<organism evidence="1">
    <name type="scientific">marine metagenome</name>
    <dbReference type="NCBI Taxonomy" id="408172"/>
    <lineage>
        <taxon>unclassified sequences</taxon>
        <taxon>metagenomes</taxon>
        <taxon>ecological metagenomes</taxon>
    </lineage>
</organism>
<accession>A0A383BMJ4</accession>
<evidence type="ECO:0008006" key="2">
    <source>
        <dbReference type="Google" id="ProtNLM"/>
    </source>
</evidence>
<name>A0A383BMJ4_9ZZZZ</name>
<dbReference type="Gene3D" id="3.30.70.100">
    <property type="match status" value="1"/>
</dbReference>
<dbReference type="EMBL" id="UINC01201839">
    <property type="protein sequence ID" value="SVE21357.1"/>
    <property type="molecule type" value="Genomic_DNA"/>
</dbReference>
<evidence type="ECO:0000313" key="1">
    <source>
        <dbReference type="EMBL" id="SVE21357.1"/>
    </source>
</evidence>